<dbReference type="PANTHER" id="PTHR38011:SF11">
    <property type="entry name" value="2,5-DIAMINO-6-RIBOSYLAMINO-4(3H)-PYRIMIDINONE 5'-PHOSPHATE REDUCTASE"/>
    <property type="match status" value="1"/>
</dbReference>
<feature type="domain" description="Bacterial bifunctional deaminase-reductase C-terminal" evidence="1">
    <location>
        <begin position="5"/>
        <end position="167"/>
    </location>
</feature>
<dbReference type="EMBL" id="WNKX01000035">
    <property type="protein sequence ID" value="MTW14149.1"/>
    <property type="molecule type" value="Genomic_DNA"/>
</dbReference>
<dbReference type="GO" id="GO:0008703">
    <property type="term" value="F:5-amino-6-(5-phosphoribosylamino)uracil reductase activity"/>
    <property type="evidence" value="ECO:0007669"/>
    <property type="project" value="InterPro"/>
</dbReference>
<name>A0A6L6QP57_9BURK</name>
<accession>A0A6L6QP57</accession>
<dbReference type="InterPro" id="IPR002734">
    <property type="entry name" value="RibDG_C"/>
</dbReference>
<dbReference type="Pfam" id="PF01872">
    <property type="entry name" value="RibD_C"/>
    <property type="match status" value="1"/>
</dbReference>
<comment type="caution">
    <text evidence="2">The sequence shown here is derived from an EMBL/GenBank/DDBJ whole genome shotgun (WGS) entry which is preliminary data.</text>
</comment>
<dbReference type="InterPro" id="IPR050765">
    <property type="entry name" value="Riboflavin_Biosynth_HTPR"/>
</dbReference>
<organism evidence="2 3">
    <name type="scientific">Massilia eburnea</name>
    <dbReference type="NCBI Taxonomy" id="1776165"/>
    <lineage>
        <taxon>Bacteria</taxon>
        <taxon>Pseudomonadati</taxon>
        <taxon>Pseudomonadota</taxon>
        <taxon>Betaproteobacteria</taxon>
        <taxon>Burkholderiales</taxon>
        <taxon>Oxalobacteraceae</taxon>
        <taxon>Telluria group</taxon>
        <taxon>Massilia</taxon>
    </lineage>
</organism>
<sequence length="189" mass="20678">MKTSVFIASSLDGYIAREDGNLDWLMAATPVNDEHGYDAFMTGIDAIVMGRYTFETVLGFDEWPYEGKRVVVLSRMLDDVPASLQGKVEVHPGPVRLLYDALAARGCKGLYVDGGQTVQSFLREALVDELTITTIPILLGRGIPLFGHTGHDIPLRHLGTRRLPGGLVQDVYSTRLIGSEQVDPEAPHA</sequence>
<dbReference type="AlphaFoldDB" id="A0A6L6QP57"/>
<keyword evidence="3" id="KW-1185">Reference proteome</keyword>
<evidence type="ECO:0000313" key="2">
    <source>
        <dbReference type="EMBL" id="MTW14149.1"/>
    </source>
</evidence>
<dbReference type="RefSeq" id="WP_155457097.1">
    <property type="nucleotide sequence ID" value="NZ_WNKX01000035.1"/>
</dbReference>
<proteinExistence type="predicted"/>
<dbReference type="PANTHER" id="PTHR38011">
    <property type="entry name" value="DIHYDROFOLATE REDUCTASE FAMILY PROTEIN (AFU_ORTHOLOGUE AFUA_8G06820)"/>
    <property type="match status" value="1"/>
</dbReference>
<dbReference type="OrthoDB" id="2313602at2"/>
<dbReference type="InterPro" id="IPR024072">
    <property type="entry name" value="DHFR-like_dom_sf"/>
</dbReference>
<dbReference type="GO" id="GO:0009231">
    <property type="term" value="P:riboflavin biosynthetic process"/>
    <property type="evidence" value="ECO:0007669"/>
    <property type="project" value="InterPro"/>
</dbReference>
<evidence type="ECO:0000259" key="1">
    <source>
        <dbReference type="Pfam" id="PF01872"/>
    </source>
</evidence>
<dbReference type="SUPFAM" id="SSF53597">
    <property type="entry name" value="Dihydrofolate reductase-like"/>
    <property type="match status" value="1"/>
</dbReference>
<gene>
    <name evidence="2" type="ORF">GM658_26390</name>
</gene>
<dbReference type="Proteomes" id="UP000472320">
    <property type="component" value="Unassembled WGS sequence"/>
</dbReference>
<dbReference type="Gene3D" id="3.40.430.10">
    <property type="entry name" value="Dihydrofolate Reductase, subunit A"/>
    <property type="match status" value="1"/>
</dbReference>
<protein>
    <submittedName>
        <fullName evidence="2">Dihydrofolate reductase</fullName>
    </submittedName>
</protein>
<reference evidence="2 3" key="1">
    <citation type="submission" date="2019-11" db="EMBL/GenBank/DDBJ databases">
        <title>Type strains purchased from KCTC, JCM and DSMZ.</title>
        <authorList>
            <person name="Lu H."/>
        </authorList>
    </citation>
    <scope>NUCLEOTIDE SEQUENCE [LARGE SCALE GENOMIC DNA]</scope>
    <source>
        <strain evidence="2 3">JCM 31587</strain>
    </source>
</reference>
<evidence type="ECO:0000313" key="3">
    <source>
        <dbReference type="Proteomes" id="UP000472320"/>
    </source>
</evidence>